<evidence type="ECO:0000313" key="3">
    <source>
        <dbReference type="Proteomes" id="UP001241110"/>
    </source>
</evidence>
<dbReference type="InterPro" id="IPR013815">
    <property type="entry name" value="ATP_grasp_subdomain_1"/>
</dbReference>
<dbReference type="InterPro" id="IPR004218">
    <property type="entry name" value="GSHS_ATP-bd"/>
</dbReference>
<dbReference type="Proteomes" id="UP001241110">
    <property type="component" value="Unassembled WGS sequence"/>
</dbReference>
<dbReference type="EMBL" id="JASJOS010000012">
    <property type="protein sequence ID" value="MDJ1483767.1"/>
    <property type="molecule type" value="Genomic_DNA"/>
</dbReference>
<dbReference type="GO" id="GO:0004363">
    <property type="term" value="F:glutathione synthase activity"/>
    <property type="evidence" value="ECO:0007669"/>
    <property type="project" value="InterPro"/>
</dbReference>
<proteinExistence type="predicted"/>
<dbReference type="Pfam" id="PF02955">
    <property type="entry name" value="GSH-S_ATP"/>
    <property type="match status" value="1"/>
</dbReference>
<dbReference type="PANTHER" id="PTHR39217">
    <property type="match status" value="1"/>
</dbReference>
<protein>
    <recommendedName>
        <fullName evidence="1">Prokaryotic glutathione synthetase ATP-binding domain-containing protein</fullName>
    </recommendedName>
</protein>
<dbReference type="AlphaFoldDB" id="A0AAE3U9K1"/>
<dbReference type="Gene3D" id="3.40.50.20">
    <property type="match status" value="1"/>
</dbReference>
<reference evidence="2" key="1">
    <citation type="submission" date="2023-05" db="EMBL/GenBank/DDBJ databases">
        <authorList>
            <person name="Zhang X."/>
        </authorList>
    </citation>
    <scope>NUCLEOTIDE SEQUENCE</scope>
    <source>
        <strain evidence="2">YF14B1</strain>
    </source>
</reference>
<comment type="caution">
    <text evidence="2">The sequence shown here is derived from an EMBL/GenBank/DDBJ whole genome shotgun (WGS) entry which is preliminary data.</text>
</comment>
<dbReference type="Gene3D" id="3.30.470.20">
    <property type="entry name" value="ATP-grasp fold, B domain"/>
    <property type="match status" value="1"/>
</dbReference>
<dbReference type="InterPro" id="IPR053191">
    <property type="entry name" value="DcsG_Biosynth_Enzyme"/>
</dbReference>
<dbReference type="RefSeq" id="WP_313984112.1">
    <property type="nucleotide sequence ID" value="NZ_JASJOS010000012.1"/>
</dbReference>
<evidence type="ECO:0000313" key="2">
    <source>
        <dbReference type="EMBL" id="MDJ1483767.1"/>
    </source>
</evidence>
<name>A0AAE3U9K1_9BACT</name>
<feature type="domain" description="Prokaryotic glutathione synthetase ATP-binding" evidence="1">
    <location>
        <begin position="132"/>
        <end position="221"/>
    </location>
</feature>
<dbReference type="SUPFAM" id="SSF56059">
    <property type="entry name" value="Glutathione synthetase ATP-binding domain-like"/>
    <property type="match status" value="1"/>
</dbReference>
<dbReference type="PANTHER" id="PTHR39217:SF1">
    <property type="entry name" value="GLUTATHIONE SYNTHETASE"/>
    <property type="match status" value="1"/>
</dbReference>
<accession>A0AAE3U9K1</accession>
<organism evidence="2 3">
    <name type="scientific">Xanthocytophaga flava</name>
    <dbReference type="NCBI Taxonomy" id="3048013"/>
    <lineage>
        <taxon>Bacteria</taxon>
        <taxon>Pseudomonadati</taxon>
        <taxon>Bacteroidota</taxon>
        <taxon>Cytophagia</taxon>
        <taxon>Cytophagales</taxon>
        <taxon>Rhodocytophagaceae</taxon>
        <taxon>Xanthocytophaga</taxon>
    </lineage>
</organism>
<evidence type="ECO:0000259" key="1">
    <source>
        <dbReference type="Pfam" id="PF02955"/>
    </source>
</evidence>
<sequence>MKIAFITYEGSVKYTAANGFDEIQDLLPFLQSKGIDIQYEIWDNPEVDWTVYDVALLRMPWDYHQKFDEFKSWLDRIESLGIKLLNDYQIVRWNIDKHYLQQIADAGYNVIPSVFLEKDWNGELSSLFDMLNSGQIIVKPCVSGGSRNTIKLQKESAQEDATTIRELLANGAYLAQPFMKEINEGEWSFTFFNGSYSHTILKKPKAGDFRVQQFFGGTIERIDPEQAYIDKAASYLSAFAPKTLYARVDGLMVDGKFMLMELELVEPFLYLAYHPNAPENFYQALKTQIDELSKINIQ</sequence>
<dbReference type="Gene3D" id="3.30.1490.20">
    <property type="entry name" value="ATP-grasp fold, A domain"/>
    <property type="match status" value="1"/>
</dbReference>
<dbReference type="GO" id="GO:0005524">
    <property type="term" value="F:ATP binding"/>
    <property type="evidence" value="ECO:0007669"/>
    <property type="project" value="InterPro"/>
</dbReference>
<gene>
    <name evidence="2" type="ORF">QNI16_24925</name>
</gene>